<dbReference type="Proteomes" id="UP000019471">
    <property type="component" value="Unassembled WGS sequence"/>
</dbReference>
<name>W9WIQ0_9EURO</name>
<proteinExistence type="predicted"/>
<evidence type="ECO:0008006" key="3">
    <source>
        <dbReference type="Google" id="ProtNLM"/>
    </source>
</evidence>
<gene>
    <name evidence="1" type="ORF">A1O5_08632</name>
</gene>
<evidence type="ECO:0000313" key="1">
    <source>
        <dbReference type="EMBL" id="EXJ68017.1"/>
    </source>
</evidence>
<accession>W9WIQ0</accession>
<dbReference type="RefSeq" id="XP_007747403.1">
    <property type="nucleotide sequence ID" value="XM_007749213.1"/>
</dbReference>
<protein>
    <recommendedName>
        <fullName evidence="3">Transcription factor domain-containing protein</fullName>
    </recommendedName>
</protein>
<dbReference type="HOGENOM" id="CLU_717639_0_0_1"/>
<reference evidence="1 2" key="1">
    <citation type="submission" date="2013-03" db="EMBL/GenBank/DDBJ databases">
        <title>The Genome Sequence of Cladophialophora psammophila CBS 110553.</title>
        <authorList>
            <consortium name="The Broad Institute Genomics Platform"/>
            <person name="Cuomo C."/>
            <person name="de Hoog S."/>
            <person name="Gorbushina A."/>
            <person name="Walker B."/>
            <person name="Young S.K."/>
            <person name="Zeng Q."/>
            <person name="Gargeya S."/>
            <person name="Fitzgerald M."/>
            <person name="Haas B."/>
            <person name="Abouelleil A."/>
            <person name="Allen A.W."/>
            <person name="Alvarado L."/>
            <person name="Arachchi H.M."/>
            <person name="Berlin A.M."/>
            <person name="Chapman S.B."/>
            <person name="Gainer-Dewar J."/>
            <person name="Goldberg J."/>
            <person name="Griggs A."/>
            <person name="Gujja S."/>
            <person name="Hansen M."/>
            <person name="Howarth C."/>
            <person name="Imamovic A."/>
            <person name="Ireland A."/>
            <person name="Larimer J."/>
            <person name="McCowan C."/>
            <person name="Murphy C."/>
            <person name="Pearson M."/>
            <person name="Poon T.W."/>
            <person name="Priest M."/>
            <person name="Roberts A."/>
            <person name="Saif S."/>
            <person name="Shea T."/>
            <person name="Sisk P."/>
            <person name="Sykes S."/>
            <person name="Wortman J."/>
            <person name="Nusbaum C."/>
            <person name="Birren B."/>
        </authorList>
    </citation>
    <scope>NUCLEOTIDE SEQUENCE [LARGE SCALE GENOMIC DNA]</scope>
    <source>
        <strain evidence="1 2">CBS 110553</strain>
    </source>
</reference>
<organism evidence="1 2">
    <name type="scientific">Cladophialophora psammophila CBS 110553</name>
    <dbReference type="NCBI Taxonomy" id="1182543"/>
    <lineage>
        <taxon>Eukaryota</taxon>
        <taxon>Fungi</taxon>
        <taxon>Dikarya</taxon>
        <taxon>Ascomycota</taxon>
        <taxon>Pezizomycotina</taxon>
        <taxon>Eurotiomycetes</taxon>
        <taxon>Chaetothyriomycetidae</taxon>
        <taxon>Chaetothyriales</taxon>
        <taxon>Herpotrichiellaceae</taxon>
        <taxon>Cladophialophora</taxon>
    </lineage>
</organism>
<comment type="caution">
    <text evidence="1">The sequence shown here is derived from an EMBL/GenBank/DDBJ whole genome shotgun (WGS) entry which is preliminary data.</text>
</comment>
<keyword evidence="2" id="KW-1185">Reference proteome</keyword>
<dbReference type="OrthoDB" id="4145665at2759"/>
<dbReference type="GeneID" id="19193330"/>
<evidence type="ECO:0000313" key="2">
    <source>
        <dbReference type="Proteomes" id="UP000019471"/>
    </source>
</evidence>
<dbReference type="AlphaFoldDB" id="W9WIQ0"/>
<sequence length="385" mass="44366">MQLCLQNGLHMHSKRQDFSQAFLVKDANQEMSRARLWAWFKVVCPCVNIYCGLPPHLFDDSWVQELHWGDEFVSGDLSIYWMQRLETVMTSSLNTLTSARYDGEHGDPANPLTAIIKHFDDEVIKLKKQSHPHLAAIWFLCTRLHLGAYHFFISRSNSNLTHLIEVYHQACAFVDIVETRDQQDDYALYISEQYYRTLMLGAITILRVCRSTELAANVDLLMGERSYFAAIRILKKRVLRNNDLNAQMATILSQLWQSQRVFRQPGGSLDSLTVRIRSRGEMGIVYDCLWHWRQELRGELNPYQEECSRGPDGSNSVASLTFDGTIHPSLGQNTTTTQTFPELDENSFPNMIDDDGFFSEWNWSMDNLFVPPAIQQHLNDMESGV</sequence>
<dbReference type="EMBL" id="AMGX01000014">
    <property type="protein sequence ID" value="EXJ68017.1"/>
    <property type="molecule type" value="Genomic_DNA"/>
</dbReference>